<accession>A0ABW9Z4Z0</accession>
<protein>
    <submittedName>
        <fullName evidence="2">NADPH-dependent FMN reductase</fullName>
    </submittedName>
</protein>
<feature type="domain" description="NADPH-dependent FMN reductase-like" evidence="1">
    <location>
        <begin position="1"/>
        <end position="131"/>
    </location>
</feature>
<comment type="caution">
    <text evidence="2">The sequence shown here is derived from an EMBL/GenBank/DDBJ whole genome shotgun (WGS) entry which is preliminary data.</text>
</comment>
<dbReference type="InterPro" id="IPR005025">
    <property type="entry name" value="FMN_Rdtase-like_dom"/>
</dbReference>
<name>A0ABW9Z4Z0_9FLAO</name>
<dbReference type="PANTHER" id="PTHR30543">
    <property type="entry name" value="CHROMATE REDUCTASE"/>
    <property type="match status" value="1"/>
</dbReference>
<keyword evidence="3" id="KW-1185">Reference proteome</keyword>
<dbReference type="Proteomes" id="UP000798602">
    <property type="component" value="Unassembled WGS sequence"/>
</dbReference>
<dbReference type="Pfam" id="PF03358">
    <property type="entry name" value="FMN_red"/>
    <property type="match status" value="1"/>
</dbReference>
<organism evidence="2 3">
    <name type="scientific">Flavobacterium ichthyis</name>
    <dbReference type="NCBI Taxonomy" id="2698827"/>
    <lineage>
        <taxon>Bacteria</taxon>
        <taxon>Pseudomonadati</taxon>
        <taxon>Bacteroidota</taxon>
        <taxon>Flavobacteriia</taxon>
        <taxon>Flavobacteriales</taxon>
        <taxon>Flavobacteriaceae</taxon>
        <taxon>Flavobacterium</taxon>
    </lineage>
</organism>
<dbReference type="Gene3D" id="3.40.50.360">
    <property type="match status" value="1"/>
</dbReference>
<dbReference type="RefSeq" id="WP_166535736.1">
    <property type="nucleotide sequence ID" value="NZ_JAABLM010000002.1"/>
</dbReference>
<dbReference type="SUPFAM" id="SSF52218">
    <property type="entry name" value="Flavoproteins"/>
    <property type="match status" value="1"/>
</dbReference>
<reference evidence="3" key="1">
    <citation type="submission" date="2020-01" db="EMBL/GenBank/DDBJ databases">
        <title>Sphingomonas sp. strain CSW-10.</title>
        <authorList>
            <person name="Chen W.-M."/>
        </authorList>
    </citation>
    <scope>NUCLEOTIDE SEQUENCE [LARGE SCALE GENOMIC DNA]</scope>
    <source>
        <strain evidence="3">NST-5</strain>
    </source>
</reference>
<sequence length="176" mass="19478">MKIIAFGGSSSKQSINKKLATYAAGLFENADVEILDLNDFELPLFSVDKEAEIGKPELATKFLEKLDQADILVISLAEHNAGFSVAFKNIYDWASRTDKLVFREKPMLLLATSPGRGGGKNVIEAAKISLPKYGGNIKDTFSLPSFNENFDSEKNVISNPEFDNRLKQIIRNFATN</sequence>
<dbReference type="InterPro" id="IPR050712">
    <property type="entry name" value="NAD(P)H-dep_reductase"/>
</dbReference>
<dbReference type="EMBL" id="JAABLM010000002">
    <property type="protein sequence ID" value="NBL63906.1"/>
    <property type="molecule type" value="Genomic_DNA"/>
</dbReference>
<gene>
    <name evidence="2" type="ORF">GV828_01690</name>
</gene>
<evidence type="ECO:0000313" key="3">
    <source>
        <dbReference type="Proteomes" id="UP000798602"/>
    </source>
</evidence>
<proteinExistence type="predicted"/>
<evidence type="ECO:0000259" key="1">
    <source>
        <dbReference type="Pfam" id="PF03358"/>
    </source>
</evidence>
<dbReference type="InterPro" id="IPR029039">
    <property type="entry name" value="Flavoprotein-like_sf"/>
</dbReference>
<evidence type="ECO:0000313" key="2">
    <source>
        <dbReference type="EMBL" id="NBL63906.1"/>
    </source>
</evidence>
<dbReference type="PANTHER" id="PTHR30543:SF21">
    <property type="entry name" value="NAD(P)H-DEPENDENT FMN REDUCTASE LOT6"/>
    <property type="match status" value="1"/>
</dbReference>